<keyword evidence="4" id="KW-0238">DNA-binding</keyword>
<keyword evidence="6" id="KW-0564">Palmitate</keyword>
<protein>
    <submittedName>
        <fullName evidence="10">Extracellular solute-binding protein</fullName>
    </submittedName>
</protein>
<proteinExistence type="predicted"/>
<dbReference type="InterPro" id="IPR036390">
    <property type="entry name" value="WH_DNA-bd_sf"/>
</dbReference>
<evidence type="ECO:0000313" key="10">
    <source>
        <dbReference type="EMBL" id="MBB6734316.1"/>
    </source>
</evidence>
<dbReference type="Gene3D" id="1.10.10.10">
    <property type="entry name" value="Winged helix-like DNA-binding domain superfamily/Winged helix DNA-binding domain"/>
    <property type="match status" value="1"/>
</dbReference>
<keyword evidence="7" id="KW-0804">Transcription</keyword>
<dbReference type="SUPFAM" id="SSF53850">
    <property type="entry name" value="Periplasmic binding protein-like II"/>
    <property type="match status" value="1"/>
</dbReference>
<dbReference type="PANTHER" id="PTHR43649">
    <property type="entry name" value="ARABINOSE-BINDING PROTEIN-RELATED"/>
    <property type="match status" value="1"/>
</dbReference>
<dbReference type="AlphaFoldDB" id="A0A7X0VXU2"/>
<dbReference type="RefSeq" id="WP_185131952.1">
    <property type="nucleotide sequence ID" value="NZ_JACJVO010000032.1"/>
</dbReference>
<keyword evidence="2" id="KW-0732">Signal</keyword>
<dbReference type="PANTHER" id="PTHR43649:SF33">
    <property type="entry name" value="POLYGALACTURONAN_RHAMNOGALACTURONAN-BINDING PROTEIN YTCQ"/>
    <property type="match status" value="1"/>
</dbReference>
<dbReference type="Pfam" id="PF13416">
    <property type="entry name" value="SBP_bac_8"/>
    <property type="match status" value="1"/>
</dbReference>
<evidence type="ECO:0000256" key="7">
    <source>
        <dbReference type="ARBA" id="ARBA00023163"/>
    </source>
</evidence>
<keyword evidence="11" id="KW-1185">Reference proteome</keyword>
<evidence type="ECO:0000256" key="1">
    <source>
        <dbReference type="ARBA" id="ARBA00022475"/>
    </source>
</evidence>
<dbReference type="GO" id="GO:0003700">
    <property type="term" value="F:DNA-binding transcription factor activity"/>
    <property type="evidence" value="ECO:0007669"/>
    <property type="project" value="InterPro"/>
</dbReference>
<dbReference type="PRINTS" id="PR00035">
    <property type="entry name" value="HTHGNTR"/>
</dbReference>
<dbReference type="Proteomes" id="UP000564644">
    <property type="component" value="Unassembled WGS sequence"/>
</dbReference>
<dbReference type="PROSITE" id="PS50949">
    <property type="entry name" value="HTH_GNTR"/>
    <property type="match status" value="1"/>
</dbReference>
<reference evidence="10 11" key="1">
    <citation type="submission" date="2020-08" db="EMBL/GenBank/DDBJ databases">
        <title>Cohnella phylogeny.</title>
        <authorList>
            <person name="Dunlap C."/>
        </authorList>
    </citation>
    <scope>NUCLEOTIDE SEQUENCE [LARGE SCALE GENOMIC DNA]</scope>
    <source>
        <strain evidence="10 11">CBP 2801</strain>
    </source>
</reference>
<comment type="caution">
    <text evidence="10">The sequence shown here is derived from an EMBL/GenBank/DDBJ whole genome shotgun (WGS) entry which is preliminary data.</text>
</comment>
<dbReference type="InterPro" id="IPR000524">
    <property type="entry name" value="Tscrpt_reg_HTH_GntR"/>
</dbReference>
<keyword evidence="5" id="KW-0472">Membrane</keyword>
<evidence type="ECO:0000256" key="3">
    <source>
        <dbReference type="ARBA" id="ARBA00023015"/>
    </source>
</evidence>
<sequence length="460" mass="52437">MRRENEFRYLKLANILREQILSGFIKPGEFLMSENELCKYYGMSRTSVRKSLEQLLQEGLIVKKVGQGTIVSNDVVPNPTQNKVLRIFAISPSHFHDIGMPIIVEEFQKENPNVEVKFLPLAASDYWDSVDTSKELGLQPDLLYIYDRPYALIEDFQQFADMEVPSGEDFAPLYPRLLNAFSPEGRLKAMPVTFSTVFLAYNPELFRQYGVPEPTESWTKEDFLRTAKRLTMDTNGDGIPDIYGLSLPISLSRWPVIALQNGINFKAPDLGLLTGTFRFLHELLYIHRVALLSPRDVLNSEAFIRGKAAMVLTTSIEIAGWANQEMRFAPKVAPLPFGDRKDTMLIANSFMIPRDSSEPELARQFVQKAIQPAVQEKISRNTEFISVLPSVNEAIRSPALLKSLHIHRDVIANSYFSHELFRDVNLFDEMEAEMFLYWAGLYSADEIARHMQRILSGQAD</sequence>
<evidence type="ECO:0000256" key="2">
    <source>
        <dbReference type="ARBA" id="ARBA00022729"/>
    </source>
</evidence>
<evidence type="ECO:0000256" key="6">
    <source>
        <dbReference type="ARBA" id="ARBA00023139"/>
    </source>
</evidence>
<dbReference type="EMBL" id="JACJVO010000032">
    <property type="protein sequence ID" value="MBB6734316.1"/>
    <property type="molecule type" value="Genomic_DNA"/>
</dbReference>
<organism evidence="10 11">
    <name type="scientific">Cohnella zeiphila</name>
    <dbReference type="NCBI Taxonomy" id="2761120"/>
    <lineage>
        <taxon>Bacteria</taxon>
        <taxon>Bacillati</taxon>
        <taxon>Bacillota</taxon>
        <taxon>Bacilli</taxon>
        <taxon>Bacillales</taxon>
        <taxon>Paenibacillaceae</taxon>
        <taxon>Cohnella</taxon>
    </lineage>
</organism>
<dbReference type="Pfam" id="PF00392">
    <property type="entry name" value="GntR"/>
    <property type="match status" value="1"/>
</dbReference>
<feature type="domain" description="HTH gntR-type" evidence="9">
    <location>
        <begin position="6"/>
        <end position="74"/>
    </location>
</feature>
<dbReference type="Gene3D" id="3.40.190.10">
    <property type="entry name" value="Periplasmic binding protein-like II"/>
    <property type="match status" value="1"/>
</dbReference>
<keyword evidence="8" id="KW-0449">Lipoprotein</keyword>
<dbReference type="InterPro" id="IPR006059">
    <property type="entry name" value="SBP"/>
</dbReference>
<gene>
    <name evidence="10" type="ORF">H7C18_25665</name>
</gene>
<accession>A0A7X0VXU2</accession>
<dbReference type="CDD" id="cd07377">
    <property type="entry name" value="WHTH_GntR"/>
    <property type="match status" value="1"/>
</dbReference>
<keyword evidence="3" id="KW-0805">Transcription regulation</keyword>
<evidence type="ECO:0000256" key="8">
    <source>
        <dbReference type="ARBA" id="ARBA00023288"/>
    </source>
</evidence>
<evidence type="ECO:0000313" key="11">
    <source>
        <dbReference type="Proteomes" id="UP000564644"/>
    </source>
</evidence>
<dbReference type="SMART" id="SM00345">
    <property type="entry name" value="HTH_GNTR"/>
    <property type="match status" value="1"/>
</dbReference>
<evidence type="ECO:0000259" key="9">
    <source>
        <dbReference type="PROSITE" id="PS50949"/>
    </source>
</evidence>
<dbReference type="InterPro" id="IPR050490">
    <property type="entry name" value="Bact_solute-bd_prot1"/>
</dbReference>
<name>A0A7X0VXU2_9BACL</name>
<evidence type="ECO:0000256" key="5">
    <source>
        <dbReference type="ARBA" id="ARBA00023136"/>
    </source>
</evidence>
<evidence type="ECO:0000256" key="4">
    <source>
        <dbReference type="ARBA" id="ARBA00023125"/>
    </source>
</evidence>
<dbReference type="SUPFAM" id="SSF46785">
    <property type="entry name" value="Winged helix' DNA-binding domain"/>
    <property type="match status" value="1"/>
</dbReference>
<dbReference type="GO" id="GO:0003677">
    <property type="term" value="F:DNA binding"/>
    <property type="evidence" value="ECO:0007669"/>
    <property type="project" value="UniProtKB-KW"/>
</dbReference>
<keyword evidence="1" id="KW-1003">Cell membrane</keyword>
<dbReference type="InterPro" id="IPR036388">
    <property type="entry name" value="WH-like_DNA-bd_sf"/>
</dbReference>